<dbReference type="Pfam" id="PF06983">
    <property type="entry name" value="3-dmu-9_3-mt"/>
    <property type="match status" value="1"/>
</dbReference>
<dbReference type="SUPFAM" id="SSF54593">
    <property type="entry name" value="Glyoxalase/Bleomycin resistance protein/Dihydroxybiphenyl dioxygenase"/>
    <property type="match status" value="1"/>
</dbReference>
<dbReference type="RefSeq" id="WP_002399473.1">
    <property type="nucleotide sequence ID" value="NZ_GL454447.1"/>
</dbReference>
<gene>
    <name evidence="2" type="ORF">HMPREF9498_01515</name>
</gene>
<evidence type="ECO:0000313" key="3">
    <source>
        <dbReference type="Proteomes" id="UP000004846"/>
    </source>
</evidence>
<dbReference type="CDD" id="cd06588">
    <property type="entry name" value="PhnB_like"/>
    <property type="match status" value="1"/>
</dbReference>
<proteinExistence type="predicted"/>
<dbReference type="HOGENOM" id="CLU_046006_17_3_9"/>
<dbReference type="EMBL" id="AEBR01000046">
    <property type="protein sequence ID" value="EFM82879.1"/>
    <property type="molecule type" value="Genomic_DNA"/>
</dbReference>
<accession>A0A125W694</accession>
<evidence type="ECO:0000259" key="1">
    <source>
        <dbReference type="Pfam" id="PF06983"/>
    </source>
</evidence>
<dbReference type="InterPro" id="IPR029068">
    <property type="entry name" value="Glyas_Bleomycin-R_OHBP_Dase"/>
</dbReference>
<reference evidence="2 3" key="1">
    <citation type="submission" date="2010-07" db="EMBL/GenBank/DDBJ databases">
        <authorList>
            <person name="Sid Ahmed O."/>
        </authorList>
    </citation>
    <scope>NUCLEOTIDE SEQUENCE [LARGE SCALE GENOMIC DNA]</scope>
    <source>
        <strain evidence="2 3">TX4248</strain>
    </source>
</reference>
<feature type="domain" description="PhnB-like" evidence="1">
    <location>
        <begin position="9"/>
        <end position="135"/>
    </location>
</feature>
<dbReference type="Gene3D" id="3.10.180.10">
    <property type="entry name" value="2,3-Dihydroxybiphenyl 1,2-Dioxygenase, domain 1"/>
    <property type="match status" value="1"/>
</dbReference>
<organism evidence="2 3">
    <name type="scientific">Enterococcus faecalis TX4248</name>
    <dbReference type="NCBI Taxonomy" id="749495"/>
    <lineage>
        <taxon>Bacteria</taxon>
        <taxon>Bacillati</taxon>
        <taxon>Bacillota</taxon>
        <taxon>Bacilli</taxon>
        <taxon>Lactobacillales</taxon>
        <taxon>Enterococcaceae</taxon>
        <taxon>Enterococcus</taxon>
    </lineage>
</organism>
<name>A0A125W694_ENTFL</name>
<dbReference type="PANTHER" id="PTHR33990:SF1">
    <property type="entry name" value="PROTEIN YJDN"/>
    <property type="match status" value="1"/>
</dbReference>
<dbReference type="InterPro" id="IPR028973">
    <property type="entry name" value="PhnB-like"/>
</dbReference>
<dbReference type="PANTHER" id="PTHR33990">
    <property type="entry name" value="PROTEIN YJDN-RELATED"/>
    <property type="match status" value="1"/>
</dbReference>
<protein>
    <submittedName>
        <fullName evidence="2">Glyoxalase family protein</fullName>
    </submittedName>
</protein>
<dbReference type="GeneID" id="60893465"/>
<sequence length="143" mass="16473">MSHLLELYINFKGEAKEAIAFYEDVFDTKCQNLMTFGEAPEDPEHPINDEIKDLVMNASIIIEGTYVMISDVPDMFGFEVTEGNNLSLVVSTDDDEKIDRLFKRLSEGGTVTMPLSETFWSKKYGSLKDQFGIHWMFNYYEEN</sequence>
<dbReference type="Proteomes" id="UP000004846">
    <property type="component" value="Unassembled WGS sequence"/>
</dbReference>
<evidence type="ECO:0000313" key="2">
    <source>
        <dbReference type="EMBL" id="EFM82879.1"/>
    </source>
</evidence>
<comment type="caution">
    <text evidence="2">The sequence shown here is derived from an EMBL/GenBank/DDBJ whole genome shotgun (WGS) entry which is preliminary data.</text>
</comment>
<dbReference type="AlphaFoldDB" id="A0A125W694"/>